<comment type="catalytic activity">
    <reaction evidence="7 8">
        <text>UDP-N-acetyl-alpha-D-muramoyl-L-alanine + D-glutamate + ATP = UDP-N-acetyl-alpha-D-muramoyl-L-alanyl-D-glutamate + ADP + phosphate + H(+)</text>
        <dbReference type="Rhea" id="RHEA:16429"/>
        <dbReference type="ChEBI" id="CHEBI:15378"/>
        <dbReference type="ChEBI" id="CHEBI:29986"/>
        <dbReference type="ChEBI" id="CHEBI:30616"/>
        <dbReference type="ChEBI" id="CHEBI:43474"/>
        <dbReference type="ChEBI" id="CHEBI:83898"/>
        <dbReference type="ChEBI" id="CHEBI:83900"/>
        <dbReference type="ChEBI" id="CHEBI:456216"/>
        <dbReference type="EC" id="6.3.2.9"/>
    </reaction>
</comment>
<keyword evidence="4 7" id="KW-0436">Ligase</keyword>
<evidence type="ECO:0000256" key="2">
    <source>
        <dbReference type="ARBA" id="ARBA00004752"/>
    </source>
</evidence>
<keyword evidence="3 7" id="KW-0963">Cytoplasm</keyword>
<comment type="similarity">
    <text evidence="7">Belongs to the MurCDEF family.</text>
</comment>
<dbReference type="Pfam" id="PF21799">
    <property type="entry name" value="MurD-like_N"/>
    <property type="match status" value="1"/>
</dbReference>
<organism evidence="11 12">
    <name type="scientific">Vibrio rumoiensis</name>
    <dbReference type="NCBI Taxonomy" id="76258"/>
    <lineage>
        <taxon>Bacteria</taxon>
        <taxon>Pseudomonadati</taxon>
        <taxon>Pseudomonadota</taxon>
        <taxon>Gammaproteobacteria</taxon>
        <taxon>Vibrionales</taxon>
        <taxon>Vibrionaceae</taxon>
        <taxon>Vibrio</taxon>
    </lineage>
</organism>
<dbReference type="Gene3D" id="3.40.50.720">
    <property type="entry name" value="NAD(P)-binding Rossmann-like Domain"/>
    <property type="match status" value="1"/>
</dbReference>
<sequence length="447" mass="48061">MSHSLFAKWQGIQRVVVVGLGVTGLSVVKYLQSLPQELSIKVIDTRSQPPGVELLDSSIEVHTGSWQLDWLLDADLIVTNPGIALATPEIQQALARSIPVVGDIELFAWAANAPVVAITGSNGKSTVTDLTGVLAKSVGLTVGVGGNIGVPALELLADDIDLYVLELSSFQLETTSSLKLAAAAYLNLSEDHMDRYQGMEDYAAAKQRIFLHAETAIVNRNEPETYPQQDDIPVVTFGFDEQDFGVVWLEAQEYLSKQGQPVVAVEDLSLVGRHNLSNSLVALALLDAVNIDLSTVIPALKTYTGLTHRCQLVADNHGIKWINDSKATNVASTLAALSGLQLTGCLHLLVGGVGKGADFSDLAPVLQGLNVKLHCFGQDGDLFVSLHSSAQRWDTMEQALESIYPELKPGDLVMLSPACASFDQFKNFMARGDEFTRLAQHYAALAS</sequence>
<dbReference type="NCBIfam" id="TIGR01087">
    <property type="entry name" value="murD"/>
    <property type="match status" value="1"/>
</dbReference>
<gene>
    <name evidence="7 11" type="primary">murD</name>
    <name evidence="11" type="ORF">ACGRQ9_02635</name>
</gene>
<evidence type="ECO:0000256" key="1">
    <source>
        <dbReference type="ARBA" id="ARBA00004496"/>
    </source>
</evidence>
<evidence type="ECO:0000313" key="12">
    <source>
        <dbReference type="Proteomes" id="UP001607151"/>
    </source>
</evidence>
<dbReference type="Proteomes" id="UP001607151">
    <property type="component" value="Unassembled WGS sequence"/>
</dbReference>
<comment type="caution">
    <text evidence="11">The sequence shown here is derived from an EMBL/GenBank/DDBJ whole genome shotgun (WGS) entry which is preliminary data.</text>
</comment>
<evidence type="ECO:0000256" key="4">
    <source>
        <dbReference type="ARBA" id="ARBA00022598"/>
    </source>
</evidence>
<accession>A0ABW7IT70</accession>
<dbReference type="InterPro" id="IPR036615">
    <property type="entry name" value="Mur_ligase_C_dom_sf"/>
</dbReference>
<protein>
    <recommendedName>
        <fullName evidence="7 8">UDP-N-acetylmuramoylalanine--D-glutamate ligase</fullName>
        <ecNumber evidence="7 8">6.3.2.9</ecNumber>
    </recommendedName>
    <alternativeName>
        <fullName evidence="7">D-glutamic acid-adding enzyme</fullName>
    </alternativeName>
    <alternativeName>
        <fullName evidence="7">UDP-N-acetylmuramoyl-L-alanyl-D-glutamate synthetase</fullName>
    </alternativeName>
</protein>
<dbReference type="RefSeq" id="WP_089138429.1">
    <property type="nucleotide sequence ID" value="NZ_AP018685.1"/>
</dbReference>
<dbReference type="Gene3D" id="3.40.1190.10">
    <property type="entry name" value="Mur-like, catalytic domain"/>
    <property type="match status" value="1"/>
</dbReference>
<keyword evidence="5 7" id="KW-0547">Nucleotide-binding</keyword>
<keyword evidence="12" id="KW-1185">Reference proteome</keyword>
<evidence type="ECO:0000256" key="8">
    <source>
        <dbReference type="RuleBase" id="RU003664"/>
    </source>
</evidence>
<evidence type="ECO:0000256" key="3">
    <source>
        <dbReference type="ARBA" id="ARBA00022490"/>
    </source>
</evidence>
<dbReference type="PANTHER" id="PTHR43692:SF1">
    <property type="entry name" value="UDP-N-ACETYLMURAMOYLALANINE--D-GLUTAMATE LIGASE"/>
    <property type="match status" value="1"/>
</dbReference>
<keyword evidence="6 7" id="KW-0067">ATP-binding</keyword>
<keyword evidence="7 8" id="KW-0961">Cell wall biogenesis/degradation</keyword>
<dbReference type="PANTHER" id="PTHR43692">
    <property type="entry name" value="UDP-N-ACETYLMURAMOYLALANINE--D-GLUTAMATE LIGASE"/>
    <property type="match status" value="1"/>
</dbReference>
<comment type="function">
    <text evidence="7 8">Cell wall formation. Catalyzes the addition of glutamate to the nucleotide precursor UDP-N-acetylmuramoyl-L-alanine (UMA).</text>
</comment>
<dbReference type="EC" id="6.3.2.9" evidence="7 8"/>
<keyword evidence="7 8" id="KW-0573">Peptidoglycan synthesis</keyword>
<evidence type="ECO:0000256" key="6">
    <source>
        <dbReference type="ARBA" id="ARBA00022840"/>
    </source>
</evidence>
<dbReference type="EMBL" id="JBIHSN010000002">
    <property type="protein sequence ID" value="MFH0264408.1"/>
    <property type="molecule type" value="Genomic_DNA"/>
</dbReference>
<keyword evidence="7 8" id="KW-0131">Cell cycle</keyword>
<dbReference type="InterPro" id="IPR036565">
    <property type="entry name" value="Mur-like_cat_sf"/>
</dbReference>
<comment type="pathway">
    <text evidence="2 7 8">Cell wall biogenesis; peptidoglycan biosynthesis.</text>
</comment>
<keyword evidence="7 8" id="KW-0132">Cell division</keyword>
<dbReference type="Gene3D" id="3.90.190.20">
    <property type="entry name" value="Mur ligase, C-terminal domain"/>
    <property type="match status" value="1"/>
</dbReference>
<proteinExistence type="inferred from homology"/>
<dbReference type="InterPro" id="IPR013221">
    <property type="entry name" value="Mur_ligase_cen"/>
</dbReference>
<feature type="domain" description="Mur ligase C-terminal" evidence="9">
    <location>
        <begin position="308"/>
        <end position="419"/>
    </location>
</feature>
<evidence type="ECO:0000256" key="7">
    <source>
        <dbReference type="HAMAP-Rule" id="MF_00639"/>
    </source>
</evidence>
<dbReference type="SUPFAM" id="SSF53244">
    <property type="entry name" value="MurD-like peptide ligases, peptide-binding domain"/>
    <property type="match status" value="1"/>
</dbReference>
<dbReference type="Pfam" id="PF02875">
    <property type="entry name" value="Mur_ligase_C"/>
    <property type="match status" value="1"/>
</dbReference>
<name>A0ABW7IT70_9VIBR</name>
<reference evidence="11 12" key="1">
    <citation type="submission" date="2024-10" db="EMBL/GenBank/DDBJ databases">
        <authorList>
            <person name="Yibar A."/>
            <person name="Saticioglu I.B."/>
            <person name="Duman M."/>
            <person name="Ajmi N."/>
            <person name="Gurler F."/>
            <person name="Ay H."/>
            <person name="Onuk E."/>
            <person name="Guler S."/>
            <person name="Romalde J.L."/>
        </authorList>
    </citation>
    <scope>NUCLEOTIDE SEQUENCE [LARGE SCALE GENOMIC DNA]</scope>
    <source>
        <strain evidence="11 12">14-MA-B</strain>
    </source>
</reference>
<dbReference type="HAMAP" id="MF_00639">
    <property type="entry name" value="MurD"/>
    <property type="match status" value="1"/>
</dbReference>
<keyword evidence="7 8" id="KW-0133">Cell shape</keyword>
<feature type="domain" description="Mur ligase central" evidence="10">
    <location>
        <begin position="118"/>
        <end position="285"/>
    </location>
</feature>
<comment type="subcellular location">
    <subcellularLocation>
        <location evidence="1 7 8">Cytoplasm</location>
    </subcellularLocation>
</comment>
<evidence type="ECO:0000259" key="9">
    <source>
        <dbReference type="Pfam" id="PF02875"/>
    </source>
</evidence>
<dbReference type="SUPFAM" id="SSF53623">
    <property type="entry name" value="MurD-like peptide ligases, catalytic domain"/>
    <property type="match status" value="1"/>
</dbReference>
<evidence type="ECO:0000256" key="5">
    <source>
        <dbReference type="ARBA" id="ARBA00022741"/>
    </source>
</evidence>
<dbReference type="Pfam" id="PF08245">
    <property type="entry name" value="Mur_ligase_M"/>
    <property type="match status" value="1"/>
</dbReference>
<dbReference type="GO" id="GO:0008764">
    <property type="term" value="F:UDP-N-acetylmuramoylalanine-D-glutamate ligase activity"/>
    <property type="evidence" value="ECO:0007669"/>
    <property type="project" value="UniProtKB-EC"/>
</dbReference>
<evidence type="ECO:0000313" key="11">
    <source>
        <dbReference type="EMBL" id="MFH0264408.1"/>
    </source>
</evidence>
<dbReference type="InterPro" id="IPR004101">
    <property type="entry name" value="Mur_ligase_C"/>
</dbReference>
<dbReference type="SUPFAM" id="SSF51984">
    <property type="entry name" value="MurCD N-terminal domain"/>
    <property type="match status" value="1"/>
</dbReference>
<dbReference type="InterPro" id="IPR005762">
    <property type="entry name" value="MurD"/>
</dbReference>
<feature type="binding site" evidence="7">
    <location>
        <begin position="120"/>
        <end position="126"/>
    </location>
    <ligand>
        <name>ATP</name>
        <dbReference type="ChEBI" id="CHEBI:30616"/>
    </ligand>
</feature>
<evidence type="ECO:0000259" key="10">
    <source>
        <dbReference type="Pfam" id="PF08245"/>
    </source>
</evidence>